<dbReference type="PANTHER" id="PTHR33048:SF47">
    <property type="entry name" value="INTEGRAL MEMBRANE PROTEIN-RELATED"/>
    <property type="match status" value="1"/>
</dbReference>
<dbReference type="Pfam" id="PF20684">
    <property type="entry name" value="Fung_rhodopsin"/>
    <property type="match status" value="1"/>
</dbReference>
<dbReference type="AlphaFoldDB" id="A0A6N4SLN8"/>
<dbReference type="PANTHER" id="PTHR33048">
    <property type="entry name" value="PTH11-LIKE INTEGRAL MEMBRANE PROTEIN (AFU_ORTHOLOGUE AFUA_5G11245)"/>
    <property type="match status" value="1"/>
</dbReference>
<comment type="similarity">
    <text evidence="5">Belongs to the SAT4 family.</text>
</comment>
<evidence type="ECO:0000259" key="8">
    <source>
        <dbReference type="Pfam" id="PF20684"/>
    </source>
</evidence>
<evidence type="ECO:0000256" key="4">
    <source>
        <dbReference type="ARBA" id="ARBA00023136"/>
    </source>
</evidence>
<feature type="transmembrane region" description="Helical" evidence="7">
    <location>
        <begin position="189"/>
        <end position="207"/>
    </location>
</feature>
<evidence type="ECO:0000256" key="6">
    <source>
        <dbReference type="SAM" id="MobiDB-lite"/>
    </source>
</evidence>
<keyword evidence="4 7" id="KW-0472">Membrane</keyword>
<protein>
    <recommendedName>
        <fullName evidence="8">Rhodopsin domain-containing protein</fullName>
    </recommendedName>
</protein>
<feature type="domain" description="Rhodopsin" evidence="8">
    <location>
        <begin position="38"/>
        <end position="282"/>
    </location>
</feature>
<evidence type="ECO:0000313" key="10">
    <source>
        <dbReference type="Proteomes" id="UP000053095"/>
    </source>
</evidence>
<dbReference type="InterPro" id="IPR052337">
    <property type="entry name" value="SAT4-like"/>
</dbReference>
<dbReference type="EMBL" id="DF933835">
    <property type="protein sequence ID" value="GAM40636.1"/>
    <property type="molecule type" value="Genomic_DNA"/>
</dbReference>
<proteinExistence type="inferred from homology"/>
<keyword evidence="3 7" id="KW-1133">Transmembrane helix</keyword>
<dbReference type="InterPro" id="IPR049326">
    <property type="entry name" value="Rhodopsin_dom_fungi"/>
</dbReference>
<evidence type="ECO:0000256" key="2">
    <source>
        <dbReference type="ARBA" id="ARBA00022692"/>
    </source>
</evidence>
<feature type="transmembrane region" description="Helical" evidence="7">
    <location>
        <begin position="136"/>
        <end position="157"/>
    </location>
</feature>
<keyword evidence="10" id="KW-1185">Reference proteome</keyword>
<evidence type="ECO:0000256" key="1">
    <source>
        <dbReference type="ARBA" id="ARBA00004141"/>
    </source>
</evidence>
<evidence type="ECO:0000256" key="7">
    <source>
        <dbReference type="SAM" id="Phobius"/>
    </source>
</evidence>
<sequence>MSDSSTDISSGYMDEYCGGELIATAVVFMVLEIAFAAIRYFARRGKGVQRGLDDWFIWPALVVNIIMCIEGLILIPLAGVGTHLVVVEARSPEKLVAWAKGIYACVWIWALAVALPKLAILGFYLRFFKSPYERAISYVLMFVTVATFVAVGLTATFQCTPVSYQWARTTPGTQGKCIEVTAFYDWMSFPNIVTDVVMLVLPLPMIYRLQLSRRQKIGLAVIFAAGGVGVITSCFRFANFFNHNAFEDNTWTSVQLLKWTDIEPGIYFLAACMPSFAPLFQRAWNRFVAPHVKLSRKKTKGTSQANSDNDVFALYTIGGGRRDRGLGHSNSRVVGGFSRLSEGMDEEAIDEESRGGHGILEDRPRQNPSNQEIRVTSTFTVNHV</sequence>
<gene>
    <name evidence="9" type="ORF">TCE0_039f13133</name>
</gene>
<feature type="region of interest" description="Disordered" evidence="6">
    <location>
        <begin position="344"/>
        <end position="369"/>
    </location>
</feature>
<feature type="transmembrane region" description="Helical" evidence="7">
    <location>
        <begin position="21"/>
        <end position="42"/>
    </location>
</feature>
<evidence type="ECO:0000256" key="3">
    <source>
        <dbReference type="ARBA" id="ARBA00022989"/>
    </source>
</evidence>
<dbReference type="GO" id="GO:0016020">
    <property type="term" value="C:membrane"/>
    <property type="evidence" value="ECO:0007669"/>
    <property type="project" value="UniProtKB-SubCell"/>
</dbReference>
<feature type="transmembrane region" description="Helical" evidence="7">
    <location>
        <begin position="54"/>
        <end position="81"/>
    </location>
</feature>
<accession>A0A6N4SLN8</accession>
<dbReference type="Proteomes" id="UP000053095">
    <property type="component" value="Unassembled WGS sequence"/>
</dbReference>
<feature type="compositionally biased region" description="Basic and acidic residues" evidence="6">
    <location>
        <begin position="351"/>
        <end position="365"/>
    </location>
</feature>
<comment type="subcellular location">
    <subcellularLocation>
        <location evidence="1">Membrane</location>
        <topology evidence="1">Multi-pass membrane protein</topology>
    </subcellularLocation>
</comment>
<name>A0A6N4SLN8_TALPI</name>
<evidence type="ECO:0000256" key="5">
    <source>
        <dbReference type="ARBA" id="ARBA00038359"/>
    </source>
</evidence>
<comment type="caution">
    <text evidence="9">The sequence shown here is derived from an EMBL/GenBank/DDBJ whole genome shotgun (WGS) entry which is preliminary data.</text>
</comment>
<reference evidence="10" key="1">
    <citation type="journal article" date="2015" name="Genome Announc.">
        <title>Draft genome sequence of Talaromyces cellulolyticus strain Y-94, a source of lignocellulosic biomass-degrading enzymes.</title>
        <authorList>
            <person name="Fujii T."/>
            <person name="Koike H."/>
            <person name="Sawayama S."/>
            <person name="Yano S."/>
            <person name="Inoue H."/>
        </authorList>
    </citation>
    <scope>NUCLEOTIDE SEQUENCE [LARGE SCALE GENOMIC DNA]</scope>
    <source>
        <strain evidence="10">Y-94</strain>
    </source>
</reference>
<feature type="transmembrane region" description="Helical" evidence="7">
    <location>
        <begin position="219"/>
        <end position="238"/>
    </location>
</feature>
<organism evidence="9 10">
    <name type="scientific">Talaromyces pinophilus</name>
    <name type="common">Penicillium pinophilum</name>
    <dbReference type="NCBI Taxonomy" id="128442"/>
    <lineage>
        <taxon>Eukaryota</taxon>
        <taxon>Fungi</taxon>
        <taxon>Dikarya</taxon>
        <taxon>Ascomycota</taxon>
        <taxon>Pezizomycotina</taxon>
        <taxon>Eurotiomycetes</taxon>
        <taxon>Eurotiomycetidae</taxon>
        <taxon>Eurotiales</taxon>
        <taxon>Trichocomaceae</taxon>
        <taxon>Talaromyces</taxon>
        <taxon>Talaromyces sect. Talaromyces</taxon>
    </lineage>
</organism>
<feature type="transmembrane region" description="Helical" evidence="7">
    <location>
        <begin position="101"/>
        <end position="124"/>
    </location>
</feature>
<keyword evidence="2 7" id="KW-0812">Transmembrane</keyword>
<evidence type="ECO:0000313" key="9">
    <source>
        <dbReference type="EMBL" id="GAM40636.1"/>
    </source>
</evidence>